<comment type="caution">
    <text evidence="10">The sequence shown here is derived from an EMBL/GenBank/DDBJ whole genome shotgun (WGS) entry which is preliminary data.</text>
</comment>
<name>A0AAV7QKW5_PLEWA</name>
<evidence type="ECO:0000313" key="10">
    <source>
        <dbReference type="EMBL" id="KAJ1139699.1"/>
    </source>
</evidence>
<dbReference type="Pfam" id="PF13359">
    <property type="entry name" value="DDE_Tnp_4"/>
    <property type="match status" value="1"/>
</dbReference>
<feature type="domain" description="DDE Tnp4" evidence="9">
    <location>
        <begin position="9"/>
        <end position="89"/>
    </location>
</feature>
<keyword evidence="6" id="KW-0378">Hydrolase</keyword>
<evidence type="ECO:0000256" key="1">
    <source>
        <dbReference type="ARBA" id="ARBA00001968"/>
    </source>
</evidence>
<dbReference type="InterPro" id="IPR027806">
    <property type="entry name" value="HARBI1_dom"/>
</dbReference>
<comment type="cofactor">
    <cofactor evidence="1">
        <name>a divalent metal cation</name>
        <dbReference type="ChEBI" id="CHEBI:60240"/>
    </cofactor>
</comment>
<evidence type="ECO:0000256" key="3">
    <source>
        <dbReference type="ARBA" id="ARBA00006958"/>
    </source>
</evidence>
<gene>
    <name evidence="10" type="ORF">NDU88_006066</name>
</gene>
<dbReference type="Proteomes" id="UP001066276">
    <property type="component" value="Chromosome 6"/>
</dbReference>
<dbReference type="InterPro" id="IPR045249">
    <property type="entry name" value="HARBI1-like"/>
</dbReference>
<evidence type="ECO:0000256" key="8">
    <source>
        <dbReference type="SAM" id="MobiDB-lite"/>
    </source>
</evidence>
<keyword evidence="4" id="KW-0540">Nuclease</keyword>
<dbReference type="GO" id="GO:0016787">
    <property type="term" value="F:hydrolase activity"/>
    <property type="evidence" value="ECO:0007669"/>
    <property type="project" value="UniProtKB-KW"/>
</dbReference>
<comment type="similarity">
    <text evidence="3">Belongs to the HARBI1 family.</text>
</comment>
<dbReference type="PANTHER" id="PTHR22930:SF267">
    <property type="entry name" value="NUCLEASE HARBI1-RELATED"/>
    <property type="match status" value="1"/>
</dbReference>
<evidence type="ECO:0000256" key="7">
    <source>
        <dbReference type="ARBA" id="ARBA00023242"/>
    </source>
</evidence>
<evidence type="ECO:0000313" key="11">
    <source>
        <dbReference type="Proteomes" id="UP001066276"/>
    </source>
</evidence>
<dbReference type="GO" id="GO:0004518">
    <property type="term" value="F:nuclease activity"/>
    <property type="evidence" value="ECO:0007669"/>
    <property type="project" value="UniProtKB-KW"/>
</dbReference>
<keyword evidence="11" id="KW-1185">Reference proteome</keyword>
<dbReference type="EMBL" id="JANPWB010000010">
    <property type="protein sequence ID" value="KAJ1139699.1"/>
    <property type="molecule type" value="Genomic_DNA"/>
</dbReference>
<feature type="region of interest" description="Disordered" evidence="8">
    <location>
        <begin position="105"/>
        <end position="131"/>
    </location>
</feature>
<reference evidence="10" key="1">
    <citation type="journal article" date="2022" name="bioRxiv">
        <title>Sequencing and chromosome-scale assembly of the giantPleurodeles waltlgenome.</title>
        <authorList>
            <person name="Brown T."/>
            <person name="Elewa A."/>
            <person name="Iarovenko S."/>
            <person name="Subramanian E."/>
            <person name="Araus A.J."/>
            <person name="Petzold A."/>
            <person name="Susuki M."/>
            <person name="Suzuki K.-i.T."/>
            <person name="Hayashi T."/>
            <person name="Toyoda A."/>
            <person name="Oliveira C."/>
            <person name="Osipova E."/>
            <person name="Leigh N.D."/>
            <person name="Simon A."/>
            <person name="Yun M.H."/>
        </authorList>
    </citation>
    <scope>NUCLEOTIDE SEQUENCE</scope>
    <source>
        <strain evidence="10">20211129_DDA</strain>
        <tissue evidence="10">Liver</tissue>
    </source>
</reference>
<dbReference type="PANTHER" id="PTHR22930">
    <property type="match status" value="1"/>
</dbReference>
<evidence type="ECO:0000259" key="9">
    <source>
        <dbReference type="Pfam" id="PF13359"/>
    </source>
</evidence>
<dbReference type="AlphaFoldDB" id="A0AAV7QKW5"/>
<evidence type="ECO:0000256" key="2">
    <source>
        <dbReference type="ARBA" id="ARBA00004123"/>
    </source>
</evidence>
<dbReference type="GO" id="GO:0005634">
    <property type="term" value="C:nucleus"/>
    <property type="evidence" value="ECO:0007669"/>
    <property type="project" value="UniProtKB-SubCell"/>
</dbReference>
<proteinExistence type="inferred from homology"/>
<dbReference type="GO" id="GO:0046872">
    <property type="term" value="F:metal ion binding"/>
    <property type="evidence" value="ECO:0007669"/>
    <property type="project" value="UniProtKB-KW"/>
</dbReference>
<comment type="subcellular location">
    <subcellularLocation>
        <location evidence="2">Nucleus</location>
    </subcellularLocation>
</comment>
<evidence type="ECO:0000256" key="4">
    <source>
        <dbReference type="ARBA" id="ARBA00022722"/>
    </source>
</evidence>
<evidence type="ECO:0000256" key="5">
    <source>
        <dbReference type="ARBA" id="ARBA00022723"/>
    </source>
</evidence>
<keyword evidence="5" id="KW-0479">Metal-binding</keyword>
<sequence>MSAELPHFNLSLGDSGYPNLSWLLTPVRNIRTGAENHYNDAHGRTRRIIERTFGLLKARFRCLQLTDGSLCYSPEKLCQIVVACCMLHNLAIRRHVPFLLEEGTGDAPGAAVDPEDNEDEEAEDEDVDNRTSVICQYFQ</sequence>
<keyword evidence="7" id="KW-0539">Nucleus</keyword>
<feature type="compositionally biased region" description="Acidic residues" evidence="8">
    <location>
        <begin position="113"/>
        <end position="127"/>
    </location>
</feature>
<protein>
    <recommendedName>
        <fullName evidence="9">DDE Tnp4 domain-containing protein</fullName>
    </recommendedName>
</protein>
<accession>A0AAV7QKW5</accession>
<evidence type="ECO:0000256" key="6">
    <source>
        <dbReference type="ARBA" id="ARBA00022801"/>
    </source>
</evidence>
<organism evidence="10 11">
    <name type="scientific">Pleurodeles waltl</name>
    <name type="common">Iberian ribbed newt</name>
    <dbReference type="NCBI Taxonomy" id="8319"/>
    <lineage>
        <taxon>Eukaryota</taxon>
        <taxon>Metazoa</taxon>
        <taxon>Chordata</taxon>
        <taxon>Craniata</taxon>
        <taxon>Vertebrata</taxon>
        <taxon>Euteleostomi</taxon>
        <taxon>Amphibia</taxon>
        <taxon>Batrachia</taxon>
        <taxon>Caudata</taxon>
        <taxon>Salamandroidea</taxon>
        <taxon>Salamandridae</taxon>
        <taxon>Pleurodelinae</taxon>
        <taxon>Pleurodeles</taxon>
    </lineage>
</organism>